<dbReference type="SUPFAM" id="SSF53955">
    <property type="entry name" value="Lysozyme-like"/>
    <property type="match status" value="1"/>
</dbReference>
<evidence type="ECO:0000256" key="1">
    <source>
        <dbReference type="SAM" id="Coils"/>
    </source>
</evidence>
<feature type="transmembrane region" description="Helical" evidence="3">
    <location>
        <begin position="669"/>
        <end position="691"/>
    </location>
</feature>
<keyword evidence="3" id="KW-1133">Transmembrane helix</keyword>
<feature type="coiled-coil region" evidence="1">
    <location>
        <begin position="343"/>
        <end position="370"/>
    </location>
</feature>
<dbReference type="PANTHER" id="PTHR34491:SF156">
    <property type="entry name" value="KINESIN MOTOR DOMAIN-CONTAINING PROTEIN"/>
    <property type="match status" value="1"/>
</dbReference>
<feature type="coiled-coil region" evidence="1">
    <location>
        <begin position="259"/>
        <end position="311"/>
    </location>
</feature>
<dbReference type="EMBL" id="JAGXOE010000057">
    <property type="protein sequence ID" value="MBS4103273.1"/>
    <property type="molecule type" value="Genomic_DNA"/>
</dbReference>
<keyword evidence="3" id="KW-0472">Membrane</keyword>
<evidence type="ECO:0000313" key="4">
    <source>
        <dbReference type="EMBL" id="MBS4103273.1"/>
    </source>
</evidence>
<proteinExistence type="predicted"/>
<dbReference type="Gene3D" id="1.10.530.10">
    <property type="match status" value="1"/>
</dbReference>
<dbReference type="RefSeq" id="WP_212554701.1">
    <property type="nucleotide sequence ID" value="NZ_JAGXOE010000057.1"/>
</dbReference>
<gene>
    <name evidence="4" type="ORF">KFZ73_18760</name>
</gene>
<feature type="compositionally biased region" description="Polar residues" evidence="2">
    <location>
        <begin position="1873"/>
        <end position="1908"/>
    </location>
</feature>
<feature type="compositionally biased region" description="Polar residues" evidence="2">
    <location>
        <begin position="1667"/>
        <end position="1684"/>
    </location>
</feature>
<sequence>MSGFQKIGTASLSIVPDFDGFVSELRAKLESVRAELDIPVDAELGQFFSALERARERAERTKADLNIGADDAAARAKLDELKAQAARGGDFNLGLDSARAAAEYLAFKEMVERGADMPIRIRIDRSQLDEIRRLSGSISGGGKNDIIPDEGNTRRSKNEVNGLANALERLGRVANRNRGISLRNIGPIGISAISAAVVGLTGDLAGLVGMAGAAAGALASIGAGIGVGLSGVGAALSALRSAPSGASAAVTAKEQAQSLADAQHSVEAAQRAVANATQDTTDKYKAQGEAIRDAGRELRDLNDQLKDAELSQEGAAISAARAEERYQETLQKYRQGRASGLDLQEADFNRRSAQQRLREAQSDLIDQREDTSEANRLGIAGNPKVVAANKAVTDSIQAQKDARYDLAKAISALEIATQKASIGSKFDEAMAKLSPNAKQFINDLRSLGATWTNVRLATQDSLFAGLGPTIKDLAGNQLPAVSEGLTRMAGLANGVVKQSLADLDAQFTANANNGTFRDFLRATEESFAGMPNFIAQTSNAIVNMTRIAGPSLGQTFSALGTGLNNSSGTFGNLGKLLEEQMTRGFQGMPTFLARMEGPLRAGMEMVARVFSTFGRILTDNAPELERFISAVSDSLLPVIERMAQLLAPVLTLFTELFEFMGSIPTETAMALALLFVGKSVAGLIGPMASAYKGMTALGTAMTGFGSKFQTAALGATAWQRQIGNAGAAASSFATNFGNNMRLIGTNMQGASSSLGSFGDRFRGLNGSVAGSQSALRSFASFIGPGGAFMIAMVAAVFVLGEMYAANRKQAQAAEDARRATSERAAAQEKLNKALRDSQGIVTPDVTAAVSGQLEQLRKEAEATKKAAPGWFETFSSYLNGDQFGFGAGADTGRDERARHNAGVRADSLLQTLQNTGLTDDQFSQGLTGNDADFNALISKVRAVKDGGEDAAKEIEKLRQNFLHTQAAAKTLTPGVDTLAEAMKTLASHTATAEEKSRALQTALDLLAGKAPDQTKALQGYGDAARSMIDSLSNLDKSKGFGSSLLGKDGSLDVVGSANASSALNYLMSVRNALTDMKAAGNLTEESYTQALGRMTQYLQGLGLSAEQARVILDKNLGLNDAGGGFLLNVSLTGAKQTEQNLQALVLKLKQVGGQVEISPQVATEGVRDELSRLQGVVVEELSNGNFKITADTAEAQQRIQDVIDRNVFLDKMKAGPHATLVTDDFIRKYIETQQALDKIDKTKVNPEVAVVMEKFRQGKLETEISLDEINKLRANPAIDADTKAALDKLAALKAEAAKGADLPLRVRLEQDQKLVDQGVAQLYSQPGTQKKLAEQGYTEDQIKRLVAANNGTYVPPEKRAGGGPVYGPGTGNVDTIPALLANEEYVQTADAHRYYGTEFMDAVRDKKIPRGFNVGGSPASYGLPGNTQISYGQSDKFPEWVRSLESRFGVKASTYAGHQTSDRGEAGYAPNPDGLNRGIDFSGSVAQMQAFAEYLRSIAPTSPGLEQVIWQNPQTGQKIGWAGRSDVSSTGYFAADYGGHQDHVHLRASAPVGVASETLSTSTGTQSAEQAAAQKKITELQGQIDALVQGNPDKAEKLADVQKLTTQWAILKEQEKNLTADQQKQMKDYEEKLQALYASETDPSVLQAVSGLTATKRQADKELAALNSPSSSLVGTTPTGANGVSTTSTTTTITKPQLNASGLSFDGGLTRLGEVLGNSFFPAGSVLNPSGYDKDKATGVSANALNPAPATNANGQYTQMPGGPLPLTGGSSNPMSIFTPGSGVAGANGLNAIGLPEYTGITPGAALGKLGGIIGGGILAFFGLENSIFSSSNPYNQAIQKAATEGWRAWGPNVSQTTTTSTPNVGTGDPSDPRTTALLNGTPAGTSGLATAGITTPSGSGSQVAPSANYSGGDAATHNAVYTAFVSAGYSPSEWNDLVTIINRESGWNSEARNPGSGAYGLAQFLPGTGNIEKYLGGASSGVPASTQAQGMMQYIKDRYGTPAKAKAFWDANGWYDNGGYLQPGTTLVHNETGKPEPVFTAPQWQTIQGAVEAAQNPPDQTRPLVQNTAQQLSPEIPGVIGQGKGSGANGSVTAAITGGLSSWAGGLLDQGAGSIGSIVSGIGGAAGGAAGGPLAGVAGGASFAAGGAKLGMDIASKAATKFVSSLGSGLGLGGNEVANLFQMTQIGKNTGIDGAPVQGPKQQAPAVNTGSQGGTHFHAPVTVESPDHLIAAVDRREQQQSQAGLATAPR</sequence>
<feature type="coiled-coil region" evidence="1">
    <location>
        <begin position="1612"/>
        <end position="1639"/>
    </location>
</feature>
<reference evidence="4 5" key="1">
    <citation type="submission" date="2021-04" db="EMBL/GenBank/DDBJ databases">
        <title>Whole genome sequence analysis of a thiophenic sulfur metabolizing bacteria.</title>
        <authorList>
            <person name="Akhtar N."/>
            <person name="Akram J."/>
            <person name="Aslam A."/>
        </authorList>
    </citation>
    <scope>NUCLEOTIDE SEQUENCE [LARGE SCALE GENOMIC DNA]</scope>
    <source>
        <strain evidence="4 5">3OW</strain>
    </source>
</reference>
<comment type="caution">
    <text evidence="4">The sequence shown here is derived from an EMBL/GenBank/DDBJ whole genome shotgun (WGS) entry which is preliminary data.</text>
</comment>
<evidence type="ECO:0000256" key="2">
    <source>
        <dbReference type="SAM" id="MobiDB-lite"/>
    </source>
</evidence>
<dbReference type="PANTHER" id="PTHR34491">
    <property type="entry name" value="A-TYPE INCLUSION PROTEIN, PUTATIVE-RELATED"/>
    <property type="match status" value="1"/>
</dbReference>
<evidence type="ECO:0008006" key="6">
    <source>
        <dbReference type="Google" id="ProtNLM"/>
    </source>
</evidence>
<feature type="region of interest" description="Disordered" evidence="2">
    <location>
        <begin position="1667"/>
        <end position="1689"/>
    </location>
</feature>
<organism evidence="4 5">
    <name type="scientific">Tsukamurella paurometabola</name>
    <name type="common">Corynebacterium paurometabolum</name>
    <dbReference type="NCBI Taxonomy" id="2061"/>
    <lineage>
        <taxon>Bacteria</taxon>
        <taxon>Bacillati</taxon>
        <taxon>Actinomycetota</taxon>
        <taxon>Actinomycetes</taxon>
        <taxon>Mycobacteriales</taxon>
        <taxon>Tsukamurellaceae</taxon>
        <taxon>Tsukamurella</taxon>
    </lineage>
</organism>
<feature type="transmembrane region" description="Helical" evidence="3">
    <location>
        <begin position="778"/>
        <end position="799"/>
    </location>
</feature>
<keyword evidence="1" id="KW-0175">Coiled coil</keyword>
<evidence type="ECO:0000313" key="5">
    <source>
        <dbReference type="Proteomes" id="UP000676853"/>
    </source>
</evidence>
<protein>
    <recommendedName>
        <fullName evidence="6">Tape measure protein</fullName>
    </recommendedName>
</protein>
<dbReference type="InterPro" id="IPR023346">
    <property type="entry name" value="Lysozyme-like_dom_sf"/>
</dbReference>
<evidence type="ECO:0000256" key="3">
    <source>
        <dbReference type="SAM" id="Phobius"/>
    </source>
</evidence>
<feature type="coiled-coil region" evidence="1">
    <location>
        <begin position="809"/>
        <end position="836"/>
    </location>
</feature>
<feature type="compositionally biased region" description="Low complexity" evidence="2">
    <location>
        <begin position="1851"/>
        <end position="1867"/>
    </location>
</feature>
<keyword evidence="5" id="KW-1185">Reference proteome</keyword>
<keyword evidence="3" id="KW-0812">Transmembrane</keyword>
<name>A0ABS5NG69_TSUPA</name>
<feature type="region of interest" description="Disordered" evidence="2">
    <location>
        <begin position="1850"/>
        <end position="1908"/>
    </location>
</feature>
<accession>A0ABS5NG69</accession>
<dbReference type="Proteomes" id="UP000676853">
    <property type="component" value="Unassembled WGS sequence"/>
</dbReference>